<dbReference type="PRINTS" id="PR00035">
    <property type="entry name" value="HTHGNTR"/>
</dbReference>
<dbReference type="GO" id="GO:0003677">
    <property type="term" value="F:DNA binding"/>
    <property type="evidence" value="ECO:0007669"/>
    <property type="project" value="UniProtKB-KW"/>
</dbReference>
<keyword evidence="6" id="KW-1185">Reference proteome</keyword>
<dbReference type="PANTHER" id="PTHR44846:SF1">
    <property type="entry name" value="MANNOSYL-D-GLYCERATE TRANSPORT_METABOLISM SYSTEM REPRESSOR MNGR-RELATED"/>
    <property type="match status" value="1"/>
</dbReference>
<dbReference type="SUPFAM" id="SSF64288">
    <property type="entry name" value="Chorismate lyase-like"/>
    <property type="match status" value="1"/>
</dbReference>
<dbReference type="Gene3D" id="3.40.1410.10">
    <property type="entry name" value="Chorismate lyase-like"/>
    <property type="match status" value="1"/>
</dbReference>
<keyword evidence="3" id="KW-0804">Transcription</keyword>
<dbReference type="OrthoDB" id="7363114at2"/>
<proteinExistence type="predicted"/>
<dbReference type="SMART" id="SM00345">
    <property type="entry name" value="HTH_GNTR"/>
    <property type="match status" value="1"/>
</dbReference>
<dbReference type="PANTHER" id="PTHR44846">
    <property type="entry name" value="MANNOSYL-D-GLYCERATE TRANSPORT/METABOLISM SYSTEM REPRESSOR MNGR-RELATED"/>
    <property type="match status" value="1"/>
</dbReference>
<dbReference type="InterPro" id="IPR011663">
    <property type="entry name" value="UTRA"/>
</dbReference>
<dbReference type="KEGG" id="fsl:EJO69_06445"/>
<accession>A0A3S8Z8Z0</accession>
<dbReference type="FunFam" id="1.10.10.10:FF:000079">
    <property type="entry name" value="GntR family transcriptional regulator"/>
    <property type="match status" value="1"/>
</dbReference>
<dbReference type="GO" id="GO:0045892">
    <property type="term" value="P:negative regulation of DNA-templated transcription"/>
    <property type="evidence" value="ECO:0007669"/>
    <property type="project" value="TreeGrafter"/>
</dbReference>
<dbReference type="AlphaFoldDB" id="A0A3S8Z8Z0"/>
<dbReference type="InterPro" id="IPR036390">
    <property type="entry name" value="WH_DNA-bd_sf"/>
</dbReference>
<dbReference type="Pfam" id="PF00392">
    <property type="entry name" value="GntR"/>
    <property type="match status" value="1"/>
</dbReference>
<gene>
    <name evidence="5" type="ORF">EJO69_06445</name>
</gene>
<dbReference type="InterPro" id="IPR036388">
    <property type="entry name" value="WH-like_DNA-bd_sf"/>
</dbReference>
<reference evidence="5 6" key="1">
    <citation type="submission" date="2018-12" db="EMBL/GenBank/DDBJ databases">
        <title>Complete genome sequence of Flaviflexus salsibiostraticola KCTC 33148.</title>
        <authorList>
            <person name="Bae J.-W."/>
        </authorList>
    </citation>
    <scope>NUCLEOTIDE SEQUENCE [LARGE SCALE GENOMIC DNA]</scope>
    <source>
        <strain evidence="5 6">KCTC 33148</strain>
    </source>
</reference>
<name>A0A3S8Z8Z0_9ACTO</name>
<evidence type="ECO:0000259" key="4">
    <source>
        <dbReference type="PROSITE" id="PS50949"/>
    </source>
</evidence>
<evidence type="ECO:0000313" key="6">
    <source>
        <dbReference type="Proteomes" id="UP000270021"/>
    </source>
</evidence>
<dbReference type="Pfam" id="PF07702">
    <property type="entry name" value="UTRA"/>
    <property type="match status" value="1"/>
</dbReference>
<organism evidence="5 6">
    <name type="scientific">Flaviflexus salsibiostraticola</name>
    <dbReference type="NCBI Taxonomy" id="1282737"/>
    <lineage>
        <taxon>Bacteria</taxon>
        <taxon>Bacillati</taxon>
        <taxon>Actinomycetota</taxon>
        <taxon>Actinomycetes</taxon>
        <taxon>Actinomycetales</taxon>
        <taxon>Actinomycetaceae</taxon>
        <taxon>Flaviflexus</taxon>
    </lineage>
</organism>
<dbReference type="InterPro" id="IPR028978">
    <property type="entry name" value="Chorismate_lyase_/UTRA_dom_sf"/>
</dbReference>
<dbReference type="RefSeq" id="WP_126040344.1">
    <property type="nucleotide sequence ID" value="NZ_CP034438.1"/>
</dbReference>
<dbReference type="InterPro" id="IPR000524">
    <property type="entry name" value="Tscrpt_reg_HTH_GntR"/>
</dbReference>
<dbReference type="PROSITE" id="PS50949">
    <property type="entry name" value="HTH_GNTR"/>
    <property type="match status" value="1"/>
</dbReference>
<dbReference type="GO" id="GO:0003700">
    <property type="term" value="F:DNA-binding transcription factor activity"/>
    <property type="evidence" value="ECO:0007669"/>
    <property type="project" value="InterPro"/>
</dbReference>
<dbReference type="CDD" id="cd07377">
    <property type="entry name" value="WHTH_GntR"/>
    <property type="match status" value="1"/>
</dbReference>
<dbReference type="SMART" id="SM00866">
    <property type="entry name" value="UTRA"/>
    <property type="match status" value="1"/>
</dbReference>
<dbReference type="SUPFAM" id="SSF46785">
    <property type="entry name" value="Winged helix' DNA-binding domain"/>
    <property type="match status" value="1"/>
</dbReference>
<evidence type="ECO:0000256" key="3">
    <source>
        <dbReference type="ARBA" id="ARBA00023163"/>
    </source>
</evidence>
<dbReference type="Gene3D" id="1.10.10.10">
    <property type="entry name" value="Winged helix-like DNA-binding domain superfamily/Winged helix DNA-binding domain"/>
    <property type="match status" value="1"/>
</dbReference>
<evidence type="ECO:0000313" key="5">
    <source>
        <dbReference type="EMBL" id="AZN29987.1"/>
    </source>
</evidence>
<dbReference type="InterPro" id="IPR050679">
    <property type="entry name" value="Bact_HTH_transcr_reg"/>
</dbReference>
<sequence length="244" mass="27454">MKDVLDRDSAVPLYAQIEDVLRRMLETGEWKAGQRIPSESDLQKEFGVSRMTVRGVLNLLADEGLLHRVPGKGTFVSERKIVAQSPAYQGIREQLEARGFRTETELISSGLESPSERVRGLFGLGQLGLAHQITRRRLLEGEPVTLHQSWINPTLAPDIDVHDVVERQLCEVLSAEYSLTASRTDETLEVLMAGEEEAELLHCEPGDPLLLLRDVLTDSRGRVFECTKLLMRGDRMKLQFSFES</sequence>
<dbReference type="Proteomes" id="UP000270021">
    <property type="component" value="Chromosome"/>
</dbReference>
<evidence type="ECO:0000256" key="1">
    <source>
        <dbReference type="ARBA" id="ARBA00023015"/>
    </source>
</evidence>
<feature type="domain" description="HTH gntR-type" evidence="4">
    <location>
        <begin position="11"/>
        <end position="79"/>
    </location>
</feature>
<protein>
    <submittedName>
        <fullName evidence="5">GntR family transcriptional regulator</fullName>
    </submittedName>
</protein>
<keyword evidence="1" id="KW-0805">Transcription regulation</keyword>
<dbReference type="EMBL" id="CP034438">
    <property type="protein sequence ID" value="AZN29987.1"/>
    <property type="molecule type" value="Genomic_DNA"/>
</dbReference>
<keyword evidence="2" id="KW-0238">DNA-binding</keyword>
<evidence type="ECO:0000256" key="2">
    <source>
        <dbReference type="ARBA" id="ARBA00023125"/>
    </source>
</evidence>